<dbReference type="Pfam" id="PF05316">
    <property type="entry name" value="VAR1"/>
    <property type="match status" value="1"/>
</dbReference>
<evidence type="ECO:0000256" key="1">
    <source>
        <dbReference type="ARBA" id="ARBA00004173"/>
    </source>
</evidence>
<reference evidence="8" key="1">
    <citation type="journal article" date="2017" name="Genome Biol. Evol.">
        <title>Genetic Drift and Indel Mutation in the Evolution of Yeast Mitochondrial Genome Size.</title>
        <authorList>
            <person name="Xiao S."/>
            <person name="Nguyen D.T."/>
            <person name="Wu B."/>
            <person name="Hao W."/>
        </authorList>
    </citation>
    <scope>NUCLEOTIDE SEQUENCE</scope>
    <source>
        <strain evidence="8">Y-48269</strain>
    </source>
</reference>
<accession>A0A2D0W3V2</accession>
<dbReference type="GeneID" id="35198797"/>
<proteinExistence type="inferred from homology"/>
<comment type="similarity">
    <text evidence="2">Belongs to the universal ribosomal protein uS3 family.</text>
</comment>
<name>A0A2D0W3V2_9SACH</name>
<evidence type="ECO:0000256" key="3">
    <source>
        <dbReference type="ARBA" id="ARBA00022980"/>
    </source>
</evidence>
<comment type="subcellular location">
    <subcellularLocation>
        <location evidence="1">Mitochondrion</location>
    </subcellularLocation>
</comment>
<dbReference type="GO" id="GO:0005739">
    <property type="term" value="C:mitochondrion"/>
    <property type="evidence" value="ECO:0007669"/>
    <property type="project" value="UniProtKB-SubCell"/>
</dbReference>
<geneLocation type="mitochondrion" evidence="8"/>
<sequence>MNNNDNSNNKKLLLKNILLLLNKDRLLSKLNNNNKYMTELNNKGNNLQHLNNMNVWKLQNYNYNKNNTINNYINMKLINKLLYKIMSLNNNKIIMSIPTYNINLNNINIKFYYYSNNMNNNVYYMNMINKLMNRLNINYDNLSNILSYYYNKKVIIEPIKLKYIYMNNEIMTKYISLLDNNKYNNGLLMEYQRTLNNIMPKLNDHNISMNYINNINNINKNKYNNIMKYNNNINNIYNNMDINNIGMNILMFKYLTGWSIMLKGRLNKNSNRTTTTLLNNGTFNNKKYLWGNLNNNFKLNYINSNNNIYNYPNINKNGKYNIKVKLNYI</sequence>
<keyword evidence="4 8" id="KW-0496">Mitochondrion</keyword>
<dbReference type="RefSeq" id="YP_009444513.1">
    <property type="nucleotide sequence ID" value="NC_036379.1"/>
</dbReference>
<dbReference type="InterPro" id="IPR007980">
    <property type="entry name" value="Ribosomal_uS3m_fun"/>
</dbReference>
<organism evidence="8">
    <name type="scientific">Nakaseomyces nivariensis</name>
    <dbReference type="NCBI Taxonomy" id="418086"/>
    <lineage>
        <taxon>Eukaryota</taxon>
        <taxon>Fungi</taxon>
        <taxon>Dikarya</taxon>
        <taxon>Ascomycota</taxon>
        <taxon>Saccharomycotina</taxon>
        <taxon>Saccharomycetes</taxon>
        <taxon>Saccharomycetales</taxon>
        <taxon>Saccharomycetaceae</taxon>
        <taxon>Nakaseomyces</taxon>
    </lineage>
</organism>
<dbReference type="GO" id="GO:1990904">
    <property type="term" value="C:ribonucleoprotein complex"/>
    <property type="evidence" value="ECO:0007669"/>
    <property type="project" value="UniProtKB-KW"/>
</dbReference>
<dbReference type="GO" id="GO:0006412">
    <property type="term" value="P:translation"/>
    <property type="evidence" value="ECO:0007669"/>
    <property type="project" value="InterPro"/>
</dbReference>
<keyword evidence="3 8" id="KW-0689">Ribosomal protein</keyword>
<dbReference type="GO" id="GO:0005840">
    <property type="term" value="C:ribosome"/>
    <property type="evidence" value="ECO:0007669"/>
    <property type="project" value="UniProtKB-KW"/>
</dbReference>
<evidence type="ECO:0000256" key="7">
    <source>
        <dbReference type="ARBA" id="ARBA00035430"/>
    </source>
</evidence>
<gene>
    <name evidence="8" type="primary">rps3</name>
</gene>
<evidence type="ECO:0000256" key="5">
    <source>
        <dbReference type="ARBA" id="ARBA00023274"/>
    </source>
</evidence>
<protein>
    <recommendedName>
        <fullName evidence="6">Small ribosomal subunit protein uS3m</fullName>
    </recommendedName>
    <alternativeName>
        <fullName evidence="7">Ribosomal protein VAR1, mitochondrial</fullName>
    </alternativeName>
</protein>
<keyword evidence="5" id="KW-0687">Ribonucleoprotein</keyword>
<dbReference type="AlphaFoldDB" id="A0A2D0W3V2"/>
<evidence type="ECO:0000313" key="8">
    <source>
        <dbReference type="EMBL" id="APD15136.1"/>
    </source>
</evidence>
<dbReference type="EMBL" id="KU920681">
    <property type="protein sequence ID" value="APD15136.1"/>
    <property type="molecule type" value="Genomic_DNA"/>
</dbReference>
<evidence type="ECO:0000256" key="6">
    <source>
        <dbReference type="ARBA" id="ARBA00035157"/>
    </source>
</evidence>
<evidence type="ECO:0000256" key="4">
    <source>
        <dbReference type="ARBA" id="ARBA00023128"/>
    </source>
</evidence>
<evidence type="ECO:0000256" key="2">
    <source>
        <dbReference type="ARBA" id="ARBA00010761"/>
    </source>
</evidence>
<dbReference type="GO" id="GO:0003735">
    <property type="term" value="F:structural constituent of ribosome"/>
    <property type="evidence" value="ECO:0007669"/>
    <property type="project" value="InterPro"/>
</dbReference>